<evidence type="ECO:0000256" key="2">
    <source>
        <dbReference type="ARBA" id="ARBA00006916"/>
    </source>
</evidence>
<name>A0A9W8LF10_9FUNG</name>
<dbReference type="GO" id="GO:0000462">
    <property type="term" value="P:maturation of SSU-rRNA from tricistronic rRNA transcript (SSU-rRNA, 5.8S rRNA, LSU-rRNA)"/>
    <property type="evidence" value="ECO:0007669"/>
    <property type="project" value="TreeGrafter"/>
</dbReference>
<feature type="region of interest" description="Disordered" evidence="8">
    <location>
        <begin position="1"/>
        <end position="47"/>
    </location>
</feature>
<keyword evidence="10" id="KW-1185">Reference proteome</keyword>
<comment type="similarity">
    <text evidence="2">Belongs to the EFG1 family.</text>
</comment>
<comment type="caution">
    <text evidence="9">The sequence shown here is derived from an EMBL/GenBank/DDBJ whole genome shotgun (WGS) entry which is preliminary data.</text>
</comment>
<dbReference type="AlphaFoldDB" id="A0A9W8LF10"/>
<feature type="compositionally biased region" description="Low complexity" evidence="8">
    <location>
        <begin position="20"/>
        <end position="30"/>
    </location>
</feature>
<feature type="region of interest" description="Disordered" evidence="8">
    <location>
        <begin position="214"/>
        <end position="245"/>
    </location>
</feature>
<proteinExistence type="inferred from homology"/>
<evidence type="ECO:0000256" key="5">
    <source>
        <dbReference type="ARBA" id="ARBA00022552"/>
    </source>
</evidence>
<evidence type="ECO:0000313" key="10">
    <source>
        <dbReference type="Proteomes" id="UP001140217"/>
    </source>
</evidence>
<evidence type="ECO:0000256" key="7">
    <source>
        <dbReference type="ARBA" id="ARBA00023242"/>
    </source>
</evidence>
<accession>A0A9W8LF10</accession>
<evidence type="ECO:0000256" key="8">
    <source>
        <dbReference type="SAM" id="MobiDB-lite"/>
    </source>
</evidence>
<dbReference type="Proteomes" id="UP001140217">
    <property type="component" value="Unassembled WGS sequence"/>
</dbReference>
<dbReference type="GO" id="GO:0005730">
    <property type="term" value="C:nucleolus"/>
    <property type="evidence" value="ECO:0007669"/>
    <property type="project" value="UniProtKB-SubCell"/>
</dbReference>
<protein>
    <recommendedName>
        <fullName evidence="3">rRNA-processing protein EFG1</fullName>
    </recommendedName>
    <alternativeName>
        <fullName evidence="4">rRNA-processing protein efg1</fullName>
    </alternativeName>
</protein>
<sequence length="245" mass="27252">MPKAAPAARRHGDKPRGPHAARNAAGPAATAKRKKAAAKKEHELPTSLSACKKQVRGLTRLLQREGLASTARVELERRLKALTILQTQMSSAQKDRANATRYHGVKFFERKKVLRRLAQVERLLAADEGARELAEERRTLLVDLNYTTYYPNEHKYISLFPADPSATAEDARARREAIREAICLAMEKGELPADPRAVAADDRKVIRKTNKNMMRSVSQVLGPAPAAGEDDADEESAEEEDEFFE</sequence>
<evidence type="ECO:0000256" key="1">
    <source>
        <dbReference type="ARBA" id="ARBA00004604"/>
    </source>
</evidence>
<dbReference type="GO" id="GO:0030688">
    <property type="term" value="C:preribosome, small subunit precursor"/>
    <property type="evidence" value="ECO:0007669"/>
    <property type="project" value="TreeGrafter"/>
</dbReference>
<gene>
    <name evidence="9" type="primary">EFG1</name>
    <name evidence="9" type="ORF">H4R18_005302</name>
</gene>
<organism evidence="9 10">
    <name type="scientific">Coemansia javaensis</name>
    <dbReference type="NCBI Taxonomy" id="2761396"/>
    <lineage>
        <taxon>Eukaryota</taxon>
        <taxon>Fungi</taxon>
        <taxon>Fungi incertae sedis</taxon>
        <taxon>Zoopagomycota</taxon>
        <taxon>Kickxellomycotina</taxon>
        <taxon>Kickxellomycetes</taxon>
        <taxon>Kickxellales</taxon>
        <taxon>Kickxellaceae</taxon>
        <taxon>Coemansia</taxon>
    </lineage>
</organism>
<dbReference type="PANTHER" id="PTHR33911">
    <property type="entry name" value="RRNA-PROCESSING PROTEIN EFG1"/>
    <property type="match status" value="1"/>
</dbReference>
<feature type="compositionally biased region" description="Basic residues" evidence="8">
    <location>
        <begin position="8"/>
        <end position="19"/>
    </location>
</feature>
<dbReference type="PANTHER" id="PTHR33911:SF1">
    <property type="entry name" value="RRNA-PROCESSING PROTEIN EFG1"/>
    <property type="match status" value="1"/>
</dbReference>
<evidence type="ECO:0000256" key="3">
    <source>
        <dbReference type="ARBA" id="ARBA00018689"/>
    </source>
</evidence>
<dbReference type="EMBL" id="JANBUL010000309">
    <property type="protein sequence ID" value="KAJ2777148.1"/>
    <property type="molecule type" value="Genomic_DNA"/>
</dbReference>
<evidence type="ECO:0000256" key="4">
    <source>
        <dbReference type="ARBA" id="ARBA00019827"/>
    </source>
</evidence>
<dbReference type="Pfam" id="PF10153">
    <property type="entry name" value="Efg1"/>
    <property type="match status" value="1"/>
</dbReference>
<keyword evidence="6" id="KW-0175">Coiled coil</keyword>
<reference evidence="9" key="1">
    <citation type="submission" date="2022-07" db="EMBL/GenBank/DDBJ databases">
        <title>Phylogenomic reconstructions and comparative analyses of Kickxellomycotina fungi.</title>
        <authorList>
            <person name="Reynolds N.K."/>
            <person name="Stajich J.E."/>
            <person name="Barry K."/>
            <person name="Grigoriev I.V."/>
            <person name="Crous P."/>
            <person name="Smith M.E."/>
        </authorList>
    </citation>
    <scope>NUCLEOTIDE SEQUENCE</scope>
    <source>
        <strain evidence="9">NBRC 105414</strain>
    </source>
</reference>
<dbReference type="InterPro" id="IPR050786">
    <property type="entry name" value="EFG1_rRNA-proc"/>
</dbReference>
<keyword evidence="7" id="KW-0539">Nucleus</keyword>
<feature type="compositionally biased region" description="Acidic residues" evidence="8">
    <location>
        <begin position="228"/>
        <end position="245"/>
    </location>
</feature>
<dbReference type="OrthoDB" id="47732at2759"/>
<comment type="subcellular location">
    <subcellularLocation>
        <location evidence="1">Nucleus</location>
        <location evidence="1">Nucleolus</location>
    </subcellularLocation>
</comment>
<evidence type="ECO:0000313" key="9">
    <source>
        <dbReference type="EMBL" id="KAJ2777148.1"/>
    </source>
</evidence>
<keyword evidence="5" id="KW-0698">rRNA processing</keyword>
<dbReference type="InterPro" id="IPR019310">
    <property type="entry name" value="Efg1"/>
</dbReference>
<evidence type="ECO:0000256" key="6">
    <source>
        <dbReference type="ARBA" id="ARBA00023054"/>
    </source>
</evidence>